<protein>
    <submittedName>
        <fullName evidence="1">Uncharacterized protein</fullName>
    </submittedName>
</protein>
<comment type="caution">
    <text evidence="1">The sequence shown here is derived from an EMBL/GenBank/DDBJ whole genome shotgun (WGS) entry which is preliminary data.</text>
</comment>
<name>A0A4C1W2E7_EUMVA</name>
<dbReference type="Proteomes" id="UP000299102">
    <property type="component" value="Unassembled WGS sequence"/>
</dbReference>
<evidence type="ECO:0000313" key="2">
    <source>
        <dbReference type="Proteomes" id="UP000299102"/>
    </source>
</evidence>
<gene>
    <name evidence="1" type="ORF">EVAR_28989_1</name>
</gene>
<organism evidence="1 2">
    <name type="scientific">Eumeta variegata</name>
    <name type="common">Bagworm moth</name>
    <name type="synonym">Eumeta japonica</name>
    <dbReference type="NCBI Taxonomy" id="151549"/>
    <lineage>
        <taxon>Eukaryota</taxon>
        <taxon>Metazoa</taxon>
        <taxon>Ecdysozoa</taxon>
        <taxon>Arthropoda</taxon>
        <taxon>Hexapoda</taxon>
        <taxon>Insecta</taxon>
        <taxon>Pterygota</taxon>
        <taxon>Neoptera</taxon>
        <taxon>Endopterygota</taxon>
        <taxon>Lepidoptera</taxon>
        <taxon>Glossata</taxon>
        <taxon>Ditrysia</taxon>
        <taxon>Tineoidea</taxon>
        <taxon>Psychidae</taxon>
        <taxon>Oiketicinae</taxon>
        <taxon>Eumeta</taxon>
    </lineage>
</organism>
<dbReference type="AlphaFoldDB" id="A0A4C1W2E7"/>
<keyword evidence="2" id="KW-1185">Reference proteome</keyword>
<proteinExistence type="predicted"/>
<evidence type="ECO:0000313" key="1">
    <source>
        <dbReference type="EMBL" id="GBP45241.1"/>
    </source>
</evidence>
<accession>A0A4C1W2E7</accession>
<sequence length="95" mass="10803">MKEILYDHAGEAAGARYDVAMIVVIRHLQSSNDIDCYVSKNLSMVRVERDGESTAYAQEKDGRNGSSTCLFERGVNIRELSKLFMKKSTWVRLWG</sequence>
<dbReference type="EMBL" id="BGZK01000467">
    <property type="protein sequence ID" value="GBP45241.1"/>
    <property type="molecule type" value="Genomic_DNA"/>
</dbReference>
<reference evidence="1 2" key="1">
    <citation type="journal article" date="2019" name="Commun. Biol.">
        <title>The bagworm genome reveals a unique fibroin gene that provides high tensile strength.</title>
        <authorList>
            <person name="Kono N."/>
            <person name="Nakamura H."/>
            <person name="Ohtoshi R."/>
            <person name="Tomita M."/>
            <person name="Numata K."/>
            <person name="Arakawa K."/>
        </authorList>
    </citation>
    <scope>NUCLEOTIDE SEQUENCE [LARGE SCALE GENOMIC DNA]</scope>
</reference>